<dbReference type="FunFam" id="1.25.40.10:FF:000563">
    <property type="entry name" value="U3 small nucleolar RNA-associated protein 6"/>
    <property type="match status" value="1"/>
</dbReference>
<evidence type="ECO:0008006" key="11">
    <source>
        <dbReference type="Google" id="ProtNLM"/>
    </source>
</evidence>
<evidence type="ECO:0000256" key="2">
    <source>
        <dbReference type="ARBA" id="ARBA00010734"/>
    </source>
</evidence>
<dbReference type="SUPFAM" id="SSF48452">
    <property type="entry name" value="TPR-like"/>
    <property type="match status" value="2"/>
</dbReference>
<keyword evidence="10" id="KW-1185">Reference proteome</keyword>
<accession>A0A0S3R9H8</accession>
<protein>
    <recommendedName>
        <fullName evidence="11">U3 small nucleolar RNA-associated protein 6 homolog</fullName>
    </recommendedName>
</protein>
<name>A0A0S3R9H8_PHAAN</name>
<dbReference type="Gene3D" id="1.25.40.10">
    <property type="entry name" value="Tetratricopeptide repeat domain"/>
    <property type="match status" value="3"/>
</dbReference>
<dbReference type="EMBL" id="AP015034">
    <property type="protein sequence ID" value="BAT77362.1"/>
    <property type="molecule type" value="Genomic_DNA"/>
</dbReference>
<dbReference type="GO" id="GO:0000462">
    <property type="term" value="P:maturation of SSU-rRNA from tricistronic rRNA transcript (SSU-rRNA, 5.8S rRNA, LSU-rRNA)"/>
    <property type="evidence" value="ECO:0007669"/>
    <property type="project" value="InterPro"/>
</dbReference>
<evidence type="ECO:0000259" key="8">
    <source>
        <dbReference type="Pfam" id="PF24892"/>
    </source>
</evidence>
<sequence length="686" mass="79296">MADVVQYRLERMVDELDDLEQRGLFNRREIAEIVKQRRKFEYRLKRPCPLKQDFLAYIEYETQLDALRELRKKSVAREFRKQGNKKLKKSKSDVAGLLRIMEIYELALKRYKGDIDLWFRYLEFCRIRENGRMKTALAKVIRFHPKVPGVWIYAAAWEFDRNLNVAAARALMQEGLRVCPTSEDLWVEYLRMELTYLNKLKARKVALGEDEGTLTRDDEKQWRDENKELFMSLDEKVEGDDDDGTNVGSDQSKKKQQLFAEHGMNIFKTVYGGAVEAVPSSLSLRKRFLEILEGTNLSDYEDMCKKILNDTKRDFSSQPEFWDWLARRECDLENGQGISEEFIIPRLEKAIQVYEEALNNISSGTMFSLYANFLSAIIAPKEGETNIIGPSGQAVNYISHLLSIYGRAESMGCITEDLACKHVSLHLQLRQLEEARKLAAELCSGKLAESVELWVLRITIEIRYITRSSATPSDADLQTLFELFQQSLMKVSASKSYHLWSKALKFYANQRQYFDKLVEISVVTLVRDGGSENGFSLSSAIVSFVLQKDGIQQTRDIYKRYVQWNYLRVLVTKTLFHRVLCLKSIISSSIGSHCRYLALPHPGLALHRHCIDLETNLASIGDKDGLINSRKLYESALATYDQNVSLWQDYYRMETKMGTSEKATAIYWRARRVLKDASEFVTSPDM</sequence>
<evidence type="ECO:0000256" key="6">
    <source>
        <dbReference type="SAM" id="MobiDB-lite"/>
    </source>
</evidence>
<dbReference type="Pfam" id="PF24892">
    <property type="entry name" value="UTP6_C"/>
    <property type="match status" value="1"/>
</dbReference>
<feature type="domain" description="U3 small nucleolar RNA-associated protein 6 homolog C-terminal" evidence="8">
    <location>
        <begin position="348"/>
        <end position="674"/>
    </location>
</feature>
<dbReference type="Proteomes" id="UP000291084">
    <property type="component" value="Chromosome 1"/>
</dbReference>
<dbReference type="Pfam" id="PF08640">
    <property type="entry name" value="U3_assoc_6"/>
    <property type="match status" value="1"/>
</dbReference>
<dbReference type="SMART" id="SM00386">
    <property type="entry name" value="HAT"/>
    <property type="match status" value="6"/>
</dbReference>
<organism evidence="9 10">
    <name type="scientific">Vigna angularis var. angularis</name>
    <dbReference type="NCBI Taxonomy" id="157739"/>
    <lineage>
        <taxon>Eukaryota</taxon>
        <taxon>Viridiplantae</taxon>
        <taxon>Streptophyta</taxon>
        <taxon>Embryophyta</taxon>
        <taxon>Tracheophyta</taxon>
        <taxon>Spermatophyta</taxon>
        <taxon>Magnoliopsida</taxon>
        <taxon>eudicotyledons</taxon>
        <taxon>Gunneridae</taxon>
        <taxon>Pentapetalae</taxon>
        <taxon>rosids</taxon>
        <taxon>fabids</taxon>
        <taxon>Fabales</taxon>
        <taxon>Fabaceae</taxon>
        <taxon>Papilionoideae</taxon>
        <taxon>50 kb inversion clade</taxon>
        <taxon>NPAAA clade</taxon>
        <taxon>indigoferoid/millettioid clade</taxon>
        <taxon>Phaseoleae</taxon>
        <taxon>Vigna</taxon>
    </lineage>
</organism>
<evidence type="ECO:0000313" key="10">
    <source>
        <dbReference type="Proteomes" id="UP000291084"/>
    </source>
</evidence>
<keyword evidence="3" id="KW-0698">rRNA processing</keyword>
<dbReference type="AlphaFoldDB" id="A0A0S3R9H8"/>
<dbReference type="InterPro" id="IPR056907">
    <property type="entry name" value="UTP6_C"/>
</dbReference>
<feature type="domain" description="U3 small nucleolar RNA-associated protein 6 N-terminal" evidence="7">
    <location>
        <begin position="9"/>
        <end position="84"/>
    </location>
</feature>
<evidence type="ECO:0000256" key="5">
    <source>
        <dbReference type="ARBA" id="ARBA00023242"/>
    </source>
</evidence>
<dbReference type="InterPro" id="IPR003107">
    <property type="entry name" value="HAT"/>
</dbReference>
<feature type="region of interest" description="Disordered" evidence="6">
    <location>
        <begin position="233"/>
        <end position="253"/>
    </location>
</feature>
<evidence type="ECO:0000256" key="1">
    <source>
        <dbReference type="ARBA" id="ARBA00004604"/>
    </source>
</evidence>
<proteinExistence type="inferred from homology"/>
<keyword evidence="4" id="KW-0677">Repeat</keyword>
<dbReference type="PANTHER" id="PTHR23271">
    <property type="entry name" value="HEPATOCELLULAR CARCINOMA-ASSOCIATED ANTIGEN 66"/>
    <property type="match status" value="1"/>
</dbReference>
<evidence type="ECO:0000256" key="3">
    <source>
        <dbReference type="ARBA" id="ARBA00022552"/>
    </source>
</evidence>
<dbReference type="GO" id="GO:0034388">
    <property type="term" value="C:Pwp2p-containing subcomplex of 90S preribosome"/>
    <property type="evidence" value="ECO:0007669"/>
    <property type="project" value="TreeGrafter"/>
</dbReference>
<dbReference type="GO" id="GO:0030515">
    <property type="term" value="F:snoRNA binding"/>
    <property type="evidence" value="ECO:0007669"/>
    <property type="project" value="InterPro"/>
</dbReference>
<gene>
    <name evidence="9" type="primary">Vigan.01G546800</name>
    <name evidence="9" type="ORF">VIGAN_01546800</name>
</gene>
<reference evidence="9 10" key="1">
    <citation type="journal article" date="2015" name="Sci. Rep.">
        <title>The power of single molecule real-time sequencing technology in the de novo assembly of a eukaryotic genome.</title>
        <authorList>
            <person name="Sakai H."/>
            <person name="Naito K."/>
            <person name="Ogiso-Tanaka E."/>
            <person name="Takahashi Y."/>
            <person name="Iseki K."/>
            <person name="Muto C."/>
            <person name="Satou K."/>
            <person name="Teruya K."/>
            <person name="Shiroma A."/>
            <person name="Shimoji M."/>
            <person name="Hirano T."/>
            <person name="Itoh T."/>
            <person name="Kaga A."/>
            <person name="Tomooka N."/>
        </authorList>
    </citation>
    <scope>NUCLEOTIDE SEQUENCE [LARGE SCALE GENOMIC DNA]</scope>
    <source>
        <strain evidence="10">cv. Shumari</strain>
    </source>
</reference>
<evidence type="ECO:0000259" key="7">
    <source>
        <dbReference type="Pfam" id="PF08640"/>
    </source>
</evidence>
<dbReference type="InterPro" id="IPR011990">
    <property type="entry name" value="TPR-like_helical_dom_sf"/>
</dbReference>
<evidence type="ECO:0000256" key="4">
    <source>
        <dbReference type="ARBA" id="ARBA00022737"/>
    </source>
</evidence>
<dbReference type="InterPro" id="IPR013949">
    <property type="entry name" value="Utp6"/>
</dbReference>
<keyword evidence="5" id="KW-0539">Nucleus</keyword>
<dbReference type="OrthoDB" id="28112at2759"/>
<dbReference type="InterPro" id="IPR055347">
    <property type="entry name" value="UTP6_N"/>
</dbReference>
<comment type="subcellular location">
    <subcellularLocation>
        <location evidence="1">Nucleus</location>
        <location evidence="1">Nucleolus</location>
    </subcellularLocation>
</comment>
<comment type="similarity">
    <text evidence="2">Belongs to the UTP6 family.</text>
</comment>
<evidence type="ECO:0000313" key="9">
    <source>
        <dbReference type="EMBL" id="BAT77362.1"/>
    </source>
</evidence>
<dbReference type="GO" id="GO:0032040">
    <property type="term" value="C:small-subunit processome"/>
    <property type="evidence" value="ECO:0007669"/>
    <property type="project" value="TreeGrafter"/>
</dbReference>
<dbReference type="PANTHER" id="PTHR23271:SF1">
    <property type="entry name" value="U3 SMALL NUCLEOLAR RNA-ASSOCIATED PROTEIN 6 HOMOLOG"/>
    <property type="match status" value="1"/>
</dbReference>